<feature type="domain" description="SAWADEE" evidence="2">
    <location>
        <begin position="15"/>
        <end position="141"/>
    </location>
</feature>
<gene>
    <name evidence="3" type="ORF">BUALT_Bualt09G0110100</name>
</gene>
<keyword evidence="4" id="KW-1185">Reference proteome</keyword>
<dbReference type="GO" id="GO:0003682">
    <property type="term" value="F:chromatin binding"/>
    <property type="evidence" value="ECO:0007669"/>
    <property type="project" value="InterPro"/>
</dbReference>
<feature type="region of interest" description="Disordered" evidence="1">
    <location>
        <begin position="357"/>
        <end position="397"/>
    </location>
</feature>
<dbReference type="Proteomes" id="UP000826271">
    <property type="component" value="Unassembled WGS sequence"/>
</dbReference>
<feature type="region of interest" description="Disordered" evidence="1">
    <location>
        <begin position="501"/>
        <end position="540"/>
    </location>
</feature>
<dbReference type="Pfam" id="PF16719">
    <property type="entry name" value="SAWADEE"/>
    <property type="match status" value="1"/>
</dbReference>
<sequence length="651" mass="71099">MADGGCIVGAENDVVELEAMRKGSFSWHPCQVSLCSRGLGLIVQYGDNNVDEMIGDKEGVLARIRVRSTPLQGDDCSFIQQGDHVLATQNTSVKDGFCDARVEEVMRVRHSKRTHCRCSFTIKWLHQALEGEPSTVPASAIMKLATKSIILHPTISTFFSMLESSNDLDTLPSSTIADSMNWEMDINVLLEKQIEEISNSTDVSQTKISKNFVFGFEVDVMGQGRDSATDASLKDLCIRVPSLDKSKGSTHSENKEAMETTLGNPPASVQEGFNGSRSPLNPLAARAALASLRSNFPQSVELSVQSNVKKGADDFPLEVSATIGDISPKVESIVKTLFPTSSDPQIVEFFNVPSRSQKNGMEKKNKNSVKTITQPSETRRTRAQIQRNNGVSESTQATNTKEIKLQLPSNTRRMTRSSTNGAEKIEVKDSNGTPEGIMPSKSVQLDTAAKNTIAPQNCVSKNKKAVTSPIYSETSICSAENGKSLLGRGGMIAEVDPQKMTFAEDTKNRNHPKRQTRSTARAETDKNNVQSTSKFSKSNISEQDVDLFEGSVTPESNKLGHEIPIISPVATKTSEHVTEEGEKERRTSSHVKATPITPAETVALNAGTVDFCTQNVVGSSKGIKRKLATARITRFSPRLRYHTRTRSEKKA</sequence>
<feature type="compositionally biased region" description="Basic and acidic residues" evidence="1">
    <location>
        <begin position="244"/>
        <end position="258"/>
    </location>
</feature>
<feature type="compositionally biased region" description="Polar residues" evidence="1">
    <location>
        <begin position="527"/>
        <end position="540"/>
    </location>
</feature>
<dbReference type="InterPro" id="IPR039276">
    <property type="entry name" value="SHH1/2"/>
</dbReference>
<dbReference type="PANTHER" id="PTHR33827">
    <property type="entry name" value="PROTEIN SAWADEE HOMEODOMAIN HOMOLOG 2"/>
    <property type="match status" value="1"/>
</dbReference>
<evidence type="ECO:0000313" key="4">
    <source>
        <dbReference type="Proteomes" id="UP000826271"/>
    </source>
</evidence>
<dbReference type="InterPro" id="IPR032001">
    <property type="entry name" value="SAWADEE_dom"/>
</dbReference>
<evidence type="ECO:0000259" key="2">
    <source>
        <dbReference type="Pfam" id="PF16719"/>
    </source>
</evidence>
<evidence type="ECO:0000256" key="1">
    <source>
        <dbReference type="SAM" id="MobiDB-lite"/>
    </source>
</evidence>
<comment type="caution">
    <text evidence="3">The sequence shown here is derived from an EMBL/GenBank/DDBJ whole genome shotgun (WGS) entry which is preliminary data.</text>
</comment>
<protein>
    <recommendedName>
        <fullName evidence="2">SAWADEE domain-containing protein</fullName>
    </recommendedName>
</protein>
<accession>A0AAV6X5Y9</accession>
<feature type="compositionally biased region" description="Polar residues" evidence="1">
    <location>
        <begin position="383"/>
        <end position="397"/>
    </location>
</feature>
<dbReference type="PANTHER" id="PTHR33827:SF9">
    <property type="entry name" value="SAWADEE DOMAIN-CONTAINING PROTEIN"/>
    <property type="match status" value="1"/>
</dbReference>
<reference evidence="3" key="1">
    <citation type="submission" date="2019-10" db="EMBL/GenBank/DDBJ databases">
        <authorList>
            <person name="Zhang R."/>
            <person name="Pan Y."/>
            <person name="Wang J."/>
            <person name="Ma R."/>
            <person name="Yu S."/>
        </authorList>
    </citation>
    <scope>NUCLEOTIDE SEQUENCE</scope>
    <source>
        <strain evidence="3">LA-IB0</strain>
        <tissue evidence="3">Leaf</tissue>
    </source>
</reference>
<name>A0AAV6X5Y9_9LAMI</name>
<dbReference type="AlphaFoldDB" id="A0AAV6X5Y9"/>
<evidence type="ECO:0000313" key="3">
    <source>
        <dbReference type="EMBL" id="KAG8376880.1"/>
    </source>
</evidence>
<dbReference type="Gene3D" id="2.30.30.140">
    <property type="match status" value="1"/>
</dbReference>
<proteinExistence type="predicted"/>
<feature type="region of interest" description="Disordered" evidence="1">
    <location>
        <begin position="244"/>
        <end position="267"/>
    </location>
</feature>
<dbReference type="EMBL" id="WHWC01000009">
    <property type="protein sequence ID" value="KAG8376880.1"/>
    <property type="molecule type" value="Genomic_DNA"/>
</dbReference>
<organism evidence="3 4">
    <name type="scientific">Buddleja alternifolia</name>
    <dbReference type="NCBI Taxonomy" id="168488"/>
    <lineage>
        <taxon>Eukaryota</taxon>
        <taxon>Viridiplantae</taxon>
        <taxon>Streptophyta</taxon>
        <taxon>Embryophyta</taxon>
        <taxon>Tracheophyta</taxon>
        <taxon>Spermatophyta</taxon>
        <taxon>Magnoliopsida</taxon>
        <taxon>eudicotyledons</taxon>
        <taxon>Gunneridae</taxon>
        <taxon>Pentapetalae</taxon>
        <taxon>asterids</taxon>
        <taxon>lamiids</taxon>
        <taxon>Lamiales</taxon>
        <taxon>Scrophulariaceae</taxon>
        <taxon>Buddlejeae</taxon>
        <taxon>Buddleja</taxon>
    </lineage>
</organism>